<proteinExistence type="predicted"/>
<dbReference type="AlphaFoldDB" id="A0A1Y1UBN5"/>
<dbReference type="STRING" id="4999.A0A1Y1UBN5"/>
<dbReference type="InParanoid" id="A0A1Y1UBN5"/>
<dbReference type="FunFam" id="3.10.20.90:FF:000202">
    <property type="entry name" value="Small ubiquitin-related modifier I"/>
    <property type="match status" value="1"/>
</dbReference>
<name>A0A1Y1UBN5_9TREE</name>
<dbReference type="OrthoDB" id="442921at2759"/>
<dbReference type="Gene3D" id="3.10.20.90">
    <property type="entry name" value="Phosphatidylinositol 3-kinase Catalytic Subunit, Chain A, domain 1"/>
    <property type="match status" value="1"/>
</dbReference>
<reference evidence="3 4" key="1">
    <citation type="submission" date="2017-03" db="EMBL/GenBank/DDBJ databases">
        <title>Widespread Adenine N6-methylation of Active Genes in Fungi.</title>
        <authorList>
            <consortium name="DOE Joint Genome Institute"/>
            <person name="Mondo S.J."/>
            <person name="Dannebaum R.O."/>
            <person name="Kuo R.C."/>
            <person name="Louie K.B."/>
            <person name="Bewick A.J."/>
            <person name="Labutti K."/>
            <person name="Haridas S."/>
            <person name="Kuo A."/>
            <person name="Salamov A."/>
            <person name="Ahrendt S.R."/>
            <person name="Lau R."/>
            <person name="Bowen B.P."/>
            <person name="Lipzen A."/>
            <person name="Sullivan W."/>
            <person name="Andreopoulos W.B."/>
            <person name="Clum A."/>
            <person name="Lindquist E."/>
            <person name="Daum C."/>
            <person name="Northen T.R."/>
            <person name="Ramamoorthy G."/>
            <person name="Schmitz R.J."/>
            <person name="Gryganskyi A."/>
            <person name="Culley D."/>
            <person name="Magnuson J."/>
            <person name="James T.Y."/>
            <person name="O'Malley M.A."/>
            <person name="Stajich J.E."/>
            <person name="Spatafora J.W."/>
            <person name="Visel A."/>
            <person name="Grigoriev I.V."/>
        </authorList>
    </citation>
    <scope>NUCLEOTIDE SEQUENCE [LARGE SCALE GENOMIC DNA]</scope>
    <source>
        <strain evidence="3 4">NRRL Y-17943</strain>
    </source>
</reference>
<dbReference type="SMART" id="SM00213">
    <property type="entry name" value="UBQ"/>
    <property type="match status" value="1"/>
</dbReference>
<dbReference type="RefSeq" id="XP_021869641.1">
    <property type="nucleotide sequence ID" value="XM_022018519.1"/>
</dbReference>
<evidence type="ECO:0000256" key="1">
    <source>
        <dbReference type="SAM" id="MobiDB-lite"/>
    </source>
</evidence>
<sequence length="99" mass="10572">MSDNGSAPPADTKPKAEGGDNTLNIKITSSNHDEVFFKIKKTTKLTKLKSAYADRVGSDINAIRLMFDGERIQDGDTAESLGLEEGDAIDVVLEQVGGC</sequence>
<feature type="domain" description="Ubiquitin-like" evidence="2">
    <location>
        <begin position="23"/>
        <end position="98"/>
    </location>
</feature>
<feature type="region of interest" description="Disordered" evidence="1">
    <location>
        <begin position="1"/>
        <end position="25"/>
    </location>
</feature>
<dbReference type="Proteomes" id="UP000193218">
    <property type="component" value="Unassembled WGS sequence"/>
</dbReference>
<dbReference type="InterPro" id="IPR000626">
    <property type="entry name" value="Ubiquitin-like_dom"/>
</dbReference>
<accession>A0A1Y1UBN5</accession>
<dbReference type="EMBL" id="NBSH01000011">
    <property type="protein sequence ID" value="ORX35451.1"/>
    <property type="molecule type" value="Genomic_DNA"/>
</dbReference>
<dbReference type="GeneID" id="33560328"/>
<dbReference type="PANTHER" id="PTHR10562">
    <property type="entry name" value="SMALL UBIQUITIN-RELATED MODIFIER"/>
    <property type="match status" value="1"/>
</dbReference>
<evidence type="ECO:0000313" key="3">
    <source>
        <dbReference type="EMBL" id="ORX35451.1"/>
    </source>
</evidence>
<dbReference type="InterPro" id="IPR029071">
    <property type="entry name" value="Ubiquitin-like_domsf"/>
</dbReference>
<keyword evidence="4" id="KW-1185">Reference proteome</keyword>
<protein>
    <submittedName>
        <fullName evidence="3">Small ubiquitin-related modifier</fullName>
    </submittedName>
</protein>
<evidence type="ECO:0000259" key="2">
    <source>
        <dbReference type="PROSITE" id="PS50053"/>
    </source>
</evidence>
<evidence type="ECO:0000313" key="4">
    <source>
        <dbReference type="Proteomes" id="UP000193218"/>
    </source>
</evidence>
<gene>
    <name evidence="3" type="ORF">BD324DRAFT_652579</name>
</gene>
<dbReference type="Pfam" id="PF11976">
    <property type="entry name" value="Rad60-SLD"/>
    <property type="match status" value="1"/>
</dbReference>
<dbReference type="PROSITE" id="PS50053">
    <property type="entry name" value="UBIQUITIN_2"/>
    <property type="match status" value="1"/>
</dbReference>
<dbReference type="InterPro" id="IPR022617">
    <property type="entry name" value="Rad60/SUMO-like_dom"/>
</dbReference>
<dbReference type="SUPFAM" id="SSF54236">
    <property type="entry name" value="Ubiquitin-like"/>
    <property type="match status" value="1"/>
</dbReference>
<dbReference type="FunCoup" id="A0A1Y1UBN5">
    <property type="interactions" value="720"/>
</dbReference>
<organism evidence="3 4">
    <name type="scientific">Kockovaella imperatae</name>
    <dbReference type="NCBI Taxonomy" id="4999"/>
    <lineage>
        <taxon>Eukaryota</taxon>
        <taxon>Fungi</taxon>
        <taxon>Dikarya</taxon>
        <taxon>Basidiomycota</taxon>
        <taxon>Agaricomycotina</taxon>
        <taxon>Tremellomycetes</taxon>
        <taxon>Tremellales</taxon>
        <taxon>Cuniculitremaceae</taxon>
        <taxon>Kockovaella</taxon>
    </lineage>
</organism>
<comment type="caution">
    <text evidence="3">The sequence shown here is derived from an EMBL/GenBank/DDBJ whole genome shotgun (WGS) entry which is preliminary data.</text>
</comment>